<dbReference type="SUPFAM" id="SSF52540">
    <property type="entry name" value="P-loop containing nucleoside triphosphate hydrolases"/>
    <property type="match status" value="1"/>
</dbReference>
<evidence type="ECO:0000256" key="1">
    <source>
        <dbReference type="SAM" id="MobiDB-lite"/>
    </source>
</evidence>
<dbReference type="AlphaFoldDB" id="A0A484AU54"/>
<keyword evidence="3" id="KW-1185">Reference proteome</keyword>
<feature type="region of interest" description="Disordered" evidence="1">
    <location>
        <begin position="141"/>
        <end position="165"/>
    </location>
</feature>
<comment type="caution">
    <text evidence="2">The sequence shown here is derived from an EMBL/GenBank/DDBJ whole genome shotgun (WGS) entry which is preliminary data.</text>
</comment>
<protein>
    <recommendedName>
        <fullName evidence="4">ATPase AAA-type core domain-containing protein</fullName>
    </recommendedName>
</protein>
<feature type="compositionally biased region" description="Basic residues" evidence="1">
    <location>
        <begin position="146"/>
        <end position="161"/>
    </location>
</feature>
<dbReference type="PANTHER" id="PTHR14690">
    <property type="entry name" value="IQ MOTIF CONTAINING WITH AAA DOMAIN 1"/>
    <property type="match status" value="1"/>
</dbReference>
<dbReference type="STRING" id="7232.A0A484AU54"/>
<dbReference type="EMBL" id="LSRL02000956">
    <property type="protein sequence ID" value="TDG39572.1"/>
    <property type="molecule type" value="Genomic_DNA"/>
</dbReference>
<evidence type="ECO:0008006" key="4">
    <source>
        <dbReference type="Google" id="ProtNLM"/>
    </source>
</evidence>
<dbReference type="InterPro" id="IPR027417">
    <property type="entry name" value="P-loop_NTPase"/>
</dbReference>
<name>A0A484AU54_DRONA</name>
<dbReference type="InterPro" id="IPR052267">
    <property type="entry name" value="N-DRC_Component"/>
</dbReference>
<dbReference type="Gene3D" id="3.40.50.300">
    <property type="entry name" value="P-loop containing nucleotide triphosphate hydrolases"/>
    <property type="match status" value="1"/>
</dbReference>
<gene>
    <name evidence="2" type="ORF">AWZ03_014007</name>
</gene>
<sequence length="279" mass="31960">MDERTRLLQLRSPWIMEDISDHIRGWFAEFYAATGNFHPYPDPVKNGTVLVVIDETMDVGAFQESLTKKPLTINIEDTMKQFSIDWRNVDEYLNKNHGPIKAWVTEQELDVIHHELRELVDEYMRVEYELLKTALAADQDEPYKPGKVKNKKKKKGRKKKKVIDPTGDRTLSSLYHELKDASVIEEVSHRDFNEFIADFNFVADDTRDEDYLTTVGPAKGDIKMVVQESMLGMSEFDIAKPKSILLVGPVNSGKKLLCNIIASELDAVFINLSPEKKIS</sequence>
<organism evidence="2 3">
    <name type="scientific">Drosophila navojoa</name>
    <name type="common">Fruit fly</name>
    <dbReference type="NCBI Taxonomy" id="7232"/>
    <lineage>
        <taxon>Eukaryota</taxon>
        <taxon>Metazoa</taxon>
        <taxon>Ecdysozoa</taxon>
        <taxon>Arthropoda</taxon>
        <taxon>Hexapoda</taxon>
        <taxon>Insecta</taxon>
        <taxon>Pterygota</taxon>
        <taxon>Neoptera</taxon>
        <taxon>Endopterygota</taxon>
        <taxon>Diptera</taxon>
        <taxon>Brachycera</taxon>
        <taxon>Muscomorpha</taxon>
        <taxon>Ephydroidea</taxon>
        <taxon>Drosophilidae</taxon>
        <taxon>Drosophila</taxon>
    </lineage>
</organism>
<dbReference type="Proteomes" id="UP000295192">
    <property type="component" value="Unassembled WGS sequence"/>
</dbReference>
<dbReference type="OrthoDB" id="6616786at2759"/>
<dbReference type="PANTHER" id="PTHR14690:SF9">
    <property type="entry name" value="GH08353P"/>
    <property type="match status" value="1"/>
</dbReference>
<proteinExistence type="predicted"/>
<evidence type="ECO:0000313" key="3">
    <source>
        <dbReference type="Proteomes" id="UP000295192"/>
    </source>
</evidence>
<evidence type="ECO:0000313" key="2">
    <source>
        <dbReference type="EMBL" id="TDG39572.1"/>
    </source>
</evidence>
<dbReference type="OMA" id="WVTEQEL"/>
<reference evidence="2 3" key="1">
    <citation type="journal article" date="2019" name="J. Hered.">
        <title>An Improved Genome Assembly for Drosophila navojoa, the Basal Species in the mojavensis Cluster.</title>
        <authorList>
            <person name="Vanderlinde T."/>
            <person name="Dupim E.G."/>
            <person name="Nazario-Yepiz N.O."/>
            <person name="Carvalho A.B."/>
        </authorList>
    </citation>
    <scope>NUCLEOTIDE SEQUENCE [LARGE SCALE GENOMIC DNA]</scope>
    <source>
        <strain evidence="2">Navoj_Jal97</strain>
        <tissue evidence="2">Whole organism</tissue>
    </source>
</reference>
<accession>A0A484AU54</accession>